<dbReference type="AlphaFoldDB" id="A0A7I7XRU0"/>
<protein>
    <submittedName>
        <fullName evidence="1">Uncharacterized protein</fullName>
    </submittedName>
</protein>
<proteinExistence type="predicted"/>
<reference evidence="1" key="2">
    <citation type="submission" date="2020-02" db="EMBL/GenBank/DDBJ databases">
        <authorList>
            <person name="Matsumoto Y."/>
            <person name="Motooka D."/>
            <person name="Nakamura S."/>
        </authorList>
    </citation>
    <scope>NUCLEOTIDE SEQUENCE</scope>
    <source>
        <strain evidence="1">JCM 13671</strain>
    </source>
</reference>
<evidence type="ECO:0000313" key="1">
    <source>
        <dbReference type="EMBL" id="BBZ31874.1"/>
    </source>
</evidence>
<dbReference type="EMBL" id="AP022612">
    <property type="protein sequence ID" value="BBZ31874.1"/>
    <property type="molecule type" value="Genomic_DNA"/>
</dbReference>
<gene>
    <name evidence="1" type="ORF">MCNF_04790</name>
</gene>
<sequence length="76" mass="8116">MGAFETLSRLVVCETISSWCFINSAYPTITPTSEHAMPERTGAHIADFDTAPILTLRTGPDTPPPVVPTAVDSGQQ</sequence>
<dbReference type="Proteomes" id="UP000466931">
    <property type="component" value="Chromosome"/>
</dbReference>
<keyword evidence="2" id="KW-1185">Reference proteome</keyword>
<name>A0A7I7XRU0_9MYCO</name>
<evidence type="ECO:0000313" key="2">
    <source>
        <dbReference type="Proteomes" id="UP000466931"/>
    </source>
</evidence>
<reference evidence="1" key="1">
    <citation type="journal article" date="2019" name="Emerg. Microbes Infect.">
        <title>Comprehensive subspecies identification of 175 nontuberculous mycobacteria species based on 7547 genomic profiles.</title>
        <authorList>
            <person name="Matsumoto Y."/>
            <person name="Kinjo T."/>
            <person name="Motooka D."/>
            <person name="Nabeya D."/>
            <person name="Jung N."/>
            <person name="Uechi K."/>
            <person name="Horii T."/>
            <person name="Iida T."/>
            <person name="Fujita J."/>
            <person name="Nakamura S."/>
        </authorList>
    </citation>
    <scope>NUCLEOTIDE SEQUENCE [LARGE SCALE GENOMIC DNA]</scope>
    <source>
        <strain evidence="1">JCM 13671</strain>
    </source>
</reference>
<organism evidence="1 2">
    <name type="scientific">Mycolicibacterium confluentis</name>
    <dbReference type="NCBI Taxonomy" id="28047"/>
    <lineage>
        <taxon>Bacteria</taxon>
        <taxon>Bacillati</taxon>
        <taxon>Actinomycetota</taxon>
        <taxon>Actinomycetes</taxon>
        <taxon>Mycobacteriales</taxon>
        <taxon>Mycobacteriaceae</taxon>
        <taxon>Mycolicibacterium</taxon>
    </lineage>
</organism>
<accession>A0A7I7XRU0</accession>